<comment type="caution">
    <text evidence="3">The sequence shown here is derived from an EMBL/GenBank/DDBJ whole genome shotgun (WGS) entry which is preliminary data.</text>
</comment>
<evidence type="ECO:0000256" key="1">
    <source>
        <dbReference type="ARBA" id="ARBA00006484"/>
    </source>
</evidence>
<dbReference type="OrthoDB" id="37659at2759"/>
<gene>
    <name evidence="3" type="ORF">GOMPHAMPRED_007282</name>
</gene>
<dbReference type="SUPFAM" id="SSF51735">
    <property type="entry name" value="NAD(P)-binding Rossmann-fold domains"/>
    <property type="match status" value="1"/>
</dbReference>
<name>A0A8H3EQW1_9LECA</name>
<dbReference type="Pfam" id="PF00106">
    <property type="entry name" value="adh_short"/>
    <property type="match status" value="1"/>
</dbReference>
<proteinExistence type="inferred from homology"/>
<keyword evidence="4" id="KW-1185">Reference proteome</keyword>
<keyword evidence="2" id="KW-0560">Oxidoreductase</keyword>
<dbReference type="InterPro" id="IPR036291">
    <property type="entry name" value="NAD(P)-bd_dom_sf"/>
</dbReference>
<dbReference type="PANTHER" id="PTHR43180:SF80">
    <property type="entry name" value="NAD(P)-BINDING PROTEIN"/>
    <property type="match status" value="1"/>
</dbReference>
<reference evidence="3" key="1">
    <citation type="submission" date="2021-03" db="EMBL/GenBank/DDBJ databases">
        <authorList>
            <person name="Tagirdzhanova G."/>
        </authorList>
    </citation>
    <scope>NUCLEOTIDE SEQUENCE</scope>
</reference>
<protein>
    <submittedName>
        <fullName evidence="3">Uncharacterized protein</fullName>
    </submittedName>
</protein>
<evidence type="ECO:0000313" key="3">
    <source>
        <dbReference type="EMBL" id="CAF9911044.1"/>
    </source>
</evidence>
<dbReference type="EMBL" id="CAJPDQ010000006">
    <property type="protein sequence ID" value="CAF9911044.1"/>
    <property type="molecule type" value="Genomic_DNA"/>
</dbReference>
<organism evidence="3 4">
    <name type="scientific">Gomphillus americanus</name>
    <dbReference type="NCBI Taxonomy" id="1940652"/>
    <lineage>
        <taxon>Eukaryota</taxon>
        <taxon>Fungi</taxon>
        <taxon>Dikarya</taxon>
        <taxon>Ascomycota</taxon>
        <taxon>Pezizomycotina</taxon>
        <taxon>Lecanoromycetes</taxon>
        <taxon>OSLEUM clade</taxon>
        <taxon>Ostropomycetidae</taxon>
        <taxon>Ostropales</taxon>
        <taxon>Graphidaceae</taxon>
        <taxon>Gomphilloideae</taxon>
        <taxon>Gomphillus</taxon>
    </lineage>
</organism>
<dbReference type="GO" id="GO:0016491">
    <property type="term" value="F:oxidoreductase activity"/>
    <property type="evidence" value="ECO:0007669"/>
    <property type="project" value="UniProtKB-KW"/>
</dbReference>
<comment type="similarity">
    <text evidence="1">Belongs to the short-chain dehydrogenases/reductases (SDR) family.</text>
</comment>
<dbReference type="InterPro" id="IPR002347">
    <property type="entry name" value="SDR_fam"/>
</dbReference>
<dbReference type="Proteomes" id="UP000664169">
    <property type="component" value="Unassembled WGS sequence"/>
</dbReference>
<evidence type="ECO:0000256" key="2">
    <source>
        <dbReference type="ARBA" id="ARBA00023002"/>
    </source>
</evidence>
<dbReference type="PANTHER" id="PTHR43180">
    <property type="entry name" value="3-OXOACYL-(ACYL-CARRIER-PROTEIN) REDUCTASE (AFU_ORTHOLOGUE AFUA_6G11210)"/>
    <property type="match status" value="1"/>
</dbReference>
<dbReference type="PRINTS" id="PR00081">
    <property type="entry name" value="GDHRDH"/>
</dbReference>
<evidence type="ECO:0000313" key="4">
    <source>
        <dbReference type="Proteomes" id="UP000664169"/>
    </source>
</evidence>
<dbReference type="Gene3D" id="3.40.50.720">
    <property type="entry name" value="NAD(P)-binding Rossmann-like Domain"/>
    <property type="match status" value="1"/>
</dbReference>
<accession>A0A8H3EQW1</accession>
<sequence length="306" mass="33301">MTSIDISDPDPAAVKGKTAIITGGSSGIGRAAATLLAERGAAQVLLFDPFPPADLNSTEWPSSIIKYVKCDVTSWTELRTAFEQVDRVDYVFSNAGIGEKQSYFAETLDEEGRLAEPSTELIDVEVRGHLNVIKLAWYHMKKQGVKGSIVVTTSGTGLVQWQSLAVYSSVKLALVGVIRSLRSLMILDGITINGVAPSATITPFIPAHLVEPVKAAGAPVSTARQAALALIYSAIAHQPRRVEAYGKDKDSEIEKPGRWNGRVILVLGDKYTEIEETYANLRSTWLGRENARFYRIQQAATDIRNI</sequence>
<dbReference type="AlphaFoldDB" id="A0A8H3EQW1"/>